<evidence type="ECO:0000313" key="1">
    <source>
        <dbReference type="EMBL" id="ALU64491.1"/>
    </source>
</evidence>
<sequence>MRIVRSISLAGVKIPTQATAAASIGLYATQKRICISINPAV</sequence>
<dbReference type="EMBL" id="KT944070">
    <property type="protein sequence ID" value="ALU64491.1"/>
    <property type="molecule type" value="Genomic_DNA"/>
</dbReference>
<name>A0A0U3JJM9_RHILV</name>
<organism evidence="1">
    <name type="scientific">Rhizobium leguminosarum bv. viciae</name>
    <dbReference type="NCBI Taxonomy" id="387"/>
    <lineage>
        <taxon>Bacteria</taxon>
        <taxon>Pseudomonadati</taxon>
        <taxon>Pseudomonadota</taxon>
        <taxon>Alphaproteobacteria</taxon>
        <taxon>Hyphomicrobiales</taxon>
        <taxon>Rhizobiaceae</taxon>
        <taxon>Rhizobium/Agrobacterium group</taxon>
        <taxon>Rhizobium</taxon>
    </lineage>
</organism>
<protein>
    <submittedName>
        <fullName evidence="1">Uncharacterized protein</fullName>
    </submittedName>
</protein>
<dbReference type="AlphaFoldDB" id="A0A0U3JJM9"/>
<reference evidence="1" key="1">
    <citation type="submission" date="2015-10" db="EMBL/GenBank/DDBJ databases">
        <title>Comparative analysis of sym-gene organization in Rhizobium leguminosarum bv. viciae strains, isolated from different host plants and demonstrating clear differences in symbiotic specificity.</title>
        <authorList>
            <person name="Chirak E.R."/>
            <person name="Kimeklis A.K."/>
            <person name="Andronov E.E."/>
        </authorList>
    </citation>
    <scope>NUCLEOTIDE SEQUENCE</scope>
    <source>
        <strain evidence="1">Vaf12</strain>
    </source>
</reference>
<proteinExistence type="predicted"/>
<accession>A0A0U3JJM9</accession>